<dbReference type="Pfam" id="PF01035">
    <property type="entry name" value="DNA_binding_1"/>
    <property type="match status" value="1"/>
</dbReference>
<comment type="subcellular location">
    <subcellularLocation>
        <location evidence="9">Cytoplasm</location>
    </subcellularLocation>
</comment>
<comment type="similarity">
    <text evidence="2 9">Belongs to the MGMT family.</text>
</comment>
<name>A0AA41R1P9_9BACT</name>
<comment type="catalytic activity">
    <reaction evidence="1 9">
        <text>a 4-O-methyl-thymidine in DNA + L-cysteinyl-[protein] = a thymidine in DNA + S-methyl-L-cysteinyl-[protein]</text>
        <dbReference type="Rhea" id="RHEA:53428"/>
        <dbReference type="Rhea" id="RHEA-COMP:10131"/>
        <dbReference type="Rhea" id="RHEA-COMP:10132"/>
        <dbReference type="Rhea" id="RHEA-COMP:13555"/>
        <dbReference type="Rhea" id="RHEA-COMP:13556"/>
        <dbReference type="ChEBI" id="CHEBI:29950"/>
        <dbReference type="ChEBI" id="CHEBI:82612"/>
        <dbReference type="ChEBI" id="CHEBI:137386"/>
        <dbReference type="ChEBI" id="CHEBI:137387"/>
        <dbReference type="EC" id="2.1.1.63"/>
    </reaction>
</comment>
<evidence type="ECO:0000259" key="10">
    <source>
        <dbReference type="Pfam" id="PF01035"/>
    </source>
</evidence>
<evidence type="ECO:0000256" key="1">
    <source>
        <dbReference type="ARBA" id="ARBA00001286"/>
    </source>
</evidence>
<evidence type="ECO:0000256" key="9">
    <source>
        <dbReference type="HAMAP-Rule" id="MF_00772"/>
    </source>
</evidence>
<evidence type="ECO:0000256" key="6">
    <source>
        <dbReference type="ARBA" id="ARBA00022763"/>
    </source>
</evidence>
<dbReference type="SUPFAM" id="SSF53155">
    <property type="entry name" value="Methylated DNA-protein cysteine methyltransferase domain"/>
    <property type="match status" value="1"/>
</dbReference>
<gene>
    <name evidence="12" type="ORF">MRX98_01155</name>
</gene>
<dbReference type="InterPro" id="IPR014048">
    <property type="entry name" value="MethylDNA_cys_MeTrfase_DNA-bd"/>
</dbReference>
<dbReference type="PROSITE" id="PS00374">
    <property type="entry name" value="MGMT"/>
    <property type="match status" value="1"/>
</dbReference>
<dbReference type="GO" id="GO:0006307">
    <property type="term" value="P:DNA alkylation repair"/>
    <property type="evidence" value="ECO:0007669"/>
    <property type="project" value="UniProtKB-UniRule"/>
</dbReference>
<dbReference type="EMBL" id="JALJRB010000001">
    <property type="protein sequence ID" value="MCJ8499166.1"/>
    <property type="molecule type" value="Genomic_DNA"/>
</dbReference>
<dbReference type="FunFam" id="1.10.10.10:FF:000214">
    <property type="entry name" value="Methylated-DNA--protein-cysteine methyltransferase"/>
    <property type="match status" value="1"/>
</dbReference>
<dbReference type="AlphaFoldDB" id="A0AA41R1P9"/>
<evidence type="ECO:0000256" key="5">
    <source>
        <dbReference type="ARBA" id="ARBA00022679"/>
    </source>
</evidence>
<evidence type="ECO:0000256" key="7">
    <source>
        <dbReference type="ARBA" id="ARBA00023204"/>
    </source>
</evidence>
<evidence type="ECO:0000256" key="8">
    <source>
        <dbReference type="ARBA" id="ARBA00049348"/>
    </source>
</evidence>
<dbReference type="GO" id="GO:0032259">
    <property type="term" value="P:methylation"/>
    <property type="evidence" value="ECO:0007669"/>
    <property type="project" value="UniProtKB-KW"/>
</dbReference>
<dbReference type="NCBIfam" id="TIGR00589">
    <property type="entry name" value="ogt"/>
    <property type="match status" value="1"/>
</dbReference>
<keyword evidence="6 9" id="KW-0227">DNA damage</keyword>
<dbReference type="Gene3D" id="1.10.10.10">
    <property type="entry name" value="Winged helix-like DNA-binding domain superfamily/Winged helix DNA-binding domain"/>
    <property type="match status" value="1"/>
</dbReference>
<evidence type="ECO:0000256" key="2">
    <source>
        <dbReference type="ARBA" id="ARBA00008711"/>
    </source>
</evidence>
<evidence type="ECO:0000313" key="12">
    <source>
        <dbReference type="EMBL" id="MCJ8499166.1"/>
    </source>
</evidence>
<dbReference type="InterPro" id="IPR001497">
    <property type="entry name" value="MethylDNA_cys_MeTrfase_AS"/>
</dbReference>
<sequence length="159" mass="17693">MIHWDYFDAPEVGRLTLVADADGLRHITFPQNRHPVSMDAAWRRDPEFFSEVRAQLGEYFAGRRRAFQLPLAPRGTPFQLRVWTALGQIPYGATVSYQWVAERIGNGRAARAVGGAVGRNPLPIVVPCHRVIGRNGQLVGFGGGLSVKAHLLDLERRNP</sequence>
<dbReference type="RefSeq" id="WP_246902287.1">
    <property type="nucleotide sequence ID" value="NZ_JALJRB010000001.1"/>
</dbReference>
<comment type="function">
    <text evidence="9">Involved in the cellular defense against the biological effects of O6-methylguanine (O6-MeG) and O4-methylthymine (O4-MeT) in DNA. Repairs the methylated nucleobase in DNA by stoichiometrically transferring the methyl group to a cysteine residue in the enzyme. This is a suicide reaction: the enzyme is irreversibly inactivated.</text>
</comment>
<dbReference type="InterPro" id="IPR023546">
    <property type="entry name" value="MGMT"/>
</dbReference>
<dbReference type="GO" id="GO:0003908">
    <property type="term" value="F:methylated-DNA-[protein]-cysteine S-methyltransferase activity"/>
    <property type="evidence" value="ECO:0007669"/>
    <property type="project" value="UniProtKB-UniRule"/>
</dbReference>
<comment type="catalytic activity">
    <reaction evidence="8 9">
        <text>a 6-O-methyl-2'-deoxyguanosine in DNA + L-cysteinyl-[protein] = S-methyl-L-cysteinyl-[protein] + a 2'-deoxyguanosine in DNA</text>
        <dbReference type="Rhea" id="RHEA:24000"/>
        <dbReference type="Rhea" id="RHEA-COMP:10131"/>
        <dbReference type="Rhea" id="RHEA-COMP:10132"/>
        <dbReference type="Rhea" id="RHEA-COMP:11367"/>
        <dbReference type="Rhea" id="RHEA-COMP:11368"/>
        <dbReference type="ChEBI" id="CHEBI:29950"/>
        <dbReference type="ChEBI" id="CHEBI:82612"/>
        <dbReference type="ChEBI" id="CHEBI:85445"/>
        <dbReference type="ChEBI" id="CHEBI:85448"/>
        <dbReference type="EC" id="2.1.1.63"/>
    </reaction>
</comment>
<dbReference type="PANTHER" id="PTHR10815:SF5">
    <property type="entry name" value="METHYLATED-DNA--PROTEIN-CYSTEINE METHYLTRANSFERASE"/>
    <property type="match status" value="1"/>
</dbReference>
<dbReference type="GO" id="GO:0005737">
    <property type="term" value="C:cytoplasm"/>
    <property type="evidence" value="ECO:0007669"/>
    <property type="project" value="UniProtKB-SubCell"/>
</dbReference>
<organism evidence="12 13">
    <name type="scientific">Desulfatitalea alkaliphila</name>
    <dbReference type="NCBI Taxonomy" id="2929485"/>
    <lineage>
        <taxon>Bacteria</taxon>
        <taxon>Pseudomonadati</taxon>
        <taxon>Thermodesulfobacteriota</taxon>
        <taxon>Desulfobacteria</taxon>
        <taxon>Desulfobacterales</taxon>
        <taxon>Desulfosarcinaceae</taxon>
        <taxon>Desulfatitalea</taxon>
    </lineage>
</organism>
<dbReference type="EC" id="2.1.1.63" evidence="9"/>
<keyword evidence="13" id="KW-1185">Reference proteome</keyword>
<feature type="domain" description="Methylguanine DNA methyltransferase ribonuclease-like" evidence="11">
    <location>
        <begin position="4"/>
        <end position="73"/>
    </location>
</feature>
<dbReference type="Pfam" id="PF02870">
    <property type="entry name" value="Methyltransf_1N"/>
    <property type="match status" value="1"/>
</dbReference>
<dbReference type="SUPFAM" id="SSF46767">
    <property type="entry name" value="Methylated DNA-protein cysteine methyltransferase, C-terminal domain"/>
    <property type="match status" value="1"/>
</dbReference>
<feature type="active site" description="Nucleophile; methyl group acceptor" evidence="9">
    <location>
        <position position="128"/>
    </location>
</feature>
<comment type="caution">
    <text evidence="12">The sequence shown here is derived from an EMBL/GenBank/DDBJ whole genome shotgun (WGS) entry which is preliminary data.</text>
</comment>
<dbReference type="InterPro" id="IPR036631">
    <property type="entry name" value="MGMT_N_sf"/>
</dbReference>
<comment type="miscellaneous">
    <text evidence="9">This enzyme catalyzes only one turnover and therefore is not strictly catalytic. According to one definition, an enzyme is a biocatalyst that acts repeatedly and over many reaction cycles.</text>
</comment>
<dbReference type="Proteomes" id="UP001165427">
    <property type="component" value="Unassembled WGS sequence"/>
</dbReference>
<proteinExistence type="inferred from homology"/>
<dbReference type="Gene3D" id="3.30.160.70">
    <property type="entry name" value="Methylated DNA-protein cysteine methyltransferase domain"/>
    <property type="match status" value="1"/>
</dbReference>
<dbReference type="HAMAP" id="MF_00772">
    <property type="entry name" value="OGT"/>
    <property type="match status" value="1"/>
</dbReference>
<accession>A0AA41R1P9</accession>
<keyword evidence="4 9" id="KW-0489">Methyltransferase</keyword>
<evidence type="ECO:0000256" key="3">
    <source>
        <dbReference type="ARBA" id="ARBA00022490"/>
    </source>
</evidence>
<dbReference type="CDD" id="cd06445">
    <property type="entry name" value="ATase"/>
    <property type="match status" value="1"/>
</dbReference>
<protein>
    <recommendedName>
        <fullName evidence="9">Methylated-DNA--protein-cysteine methyltransferase</fullName>
        <ecNumber evidence="9">2.1.1.63</ecNumber>
    </recommendedName>
    <alternativeName>
        <fullName evidence="9">6-O-methylguanine-DNA methyltransferase</fullName>
        <shortName evidence="9">MGMT</shortName>
    </alternativeName>
    <alternativeName>
        <fullName evidence="9">O-6-methylguanine-DNA-alkyltransferase</fullName>
    </alternativeName>
</protein>
<evidence type="ECO:0000259" key="11">
    <source>
        <dbReference type="Pfam" id="PF02870"/>
    </source>
</evidence>
<dbReference type="InterPro" id="IPR036217">
    <property type="entry name" value="MethylDNA_cys_MeTrfase_DNAb"/>
</dbReference>
<evidence type="ECO:0000313" key="13">
    <source>
        <dbReference type="Proteomes" id="UP001165427"/>
    </source>
</evidence>
<feature type="domain" description="Methylated-DNA-[protein]-cysteine S-methyltransferase DNA binding" evidence="10">
    <location>
        <begin position="77"/>
        <end position="156"/>
    </location>
</feature>
<keyword evidence="5 9" id="KW-0808">Transferase</keyword>
<reference evidence="12" key="1">
    <citation type="submission" date="2022-04" db="EMBL/GenBank/DDBJ databases">
        <title>Desulfatitalea alkaliphila sp. nov., a novel anaerobic sulfate-reducing bacterium isolated from terrestrial mud volcano, Taman Peninsula, Russia.</title>
        <authorList>
            <person name="Khomyakova M.A."/>
            <person name="Merkel A.Y."/>
            <person name="Slobodkin A.I."/>
        </authorList>
    </citation>
    <scope>NUCLEOTIDE SEQUENCE</scope>
    <source>
        <strain evidence="12">M08but</strain>
    </source>
</reference>
<dbReference type="InterPro" id="IPR008332">
    <property type="entry name" value="MethylG_MeTrfase_N"/>
</dbReference>
<dbReference type="PANTHER" id="PTHR10815">
    <property type="entry name" value="METHYLATED-DNA--PROTEIN-CYSTEINE METHYLTRANSFERASE"/>
    <property type="match status" value="1"/>
</dbReference>
<evidence type="ECO:0000256" key="4">
    <source>
        <dbReference type="ARBA" id="ARBA00022603"/>
    </source>
</evidence>
<keyword evidence="3 9" id="KW-0963">Cytoplasm</keyword>
<dbReference type="InterPro" id="IPR036388">
    <property type="entry name" value="WH-like_DNA-bd_sf"/>
</dbReference>
<keyword evidence="7 9" id="KW-0234">DNA repair</keyword>